<evidence type="ECO:0000256" key="1">
    <source>
        <dbReference type="SAM" id="Coils"/>
    </source>
</evidence>
<sequence>MAEGAGVADKAITGRQSYFLEVPGAAHASGTSVVSFNATERLGEPYRVTLVLTHAEELSRAEFLRRDAVFAIDPGDGSEPRRFSGCIVRFSRIRRTRDFHLYEFEIAPRVALLALTRASRVFQRQTGPQIIEAILRRHGLTGHQFVFKLRRTYPEHAFRLQYQMSDWDFIRLLMEQEGIYSYFLPNRFDPLFGDQLVFGDDIDHYIYQPTLAAPYREASGLSADTEAVFSLRTHATTIEQSFRTADYNPADSWERKDGEANVARGDKTTYGQSYVYGTHHLDFEQARWEARLRHEAAVARQVVYEGESNILALRPARILGLDIELPDAPDGQVVTEVVHAGARDAAYSNRYRAIPSDRPYRLPIDDRQWPRIAGTLSGRVTSPNQYKYAYLTRQGLYTVRLDLDFDDWPKGTECVPLRFAKPFAGARETGFHFPLIDGTEVAIAFRDGNPNKPYIAHAHHHQRHEDPVTGRDRWLSRNVIRTQSNNKLRMEDWEGQEGIKLSTEHGGKTQLNLGHLVTRDRKRRGEGFELRTDLRGSLRAGGGVLVSADRQQRAGGQQLDMAPALGQWQVSMALATGLNDAARLARAEVADLRAENAWLRESVNELKQAVIALSAPAGIAAATPERISLAAGNDIGVKTGRTFHVNAMRNVALAASEAISLFAHKLGLRLFAARGKVLIQAQSDAMELVAAQNMQLTSANGTLTANAKNGVVISGGGSAYIKVHGDNVEIGGAGRLILKLIEIQKSDPGSLSLPLPAFGQVSTANNEHFVLNDAVTGAPAANRAYRIELADGKIVEGITDANGHTSLLTGEVAQGMKLLRVKLDF</sequence>
<dbReference type="Pfam" id="PF05954">
    <property type="entry name" value="Phage_GPD"/>
    <property type="match status" value="1"/>
</dbReference>
<dbReference type="SUPFAM" id="SSF69255">
    <property type="entry name" value="gp5 N-terminal domain-like"/>
    <property type="match status" value="1"/>
</dbReference>
<evidence type="ECO:0000313" key="5">
    <source>
        <dbReference type="Proteomes" id="UP000291078"/>
    </source>
</evidence>
<gene>
    <name evidence="4" type="ORF">EV147_4496</name>
</gene>
<dbReference type="InterPro" id="IPR037026">
    <property type="entry name" value="Vgr_OB-fold_dom_sf"/>
</dbReference>
<evidence type="ECO:0000313" key="4">
    <source>
        <dbReference type="EMBL" id="RZT31315.1"/>
    </source>
</evidence>
<dbReference type="Gene3D" id="4.10.220.110">
    <property type="match status" value="1"/>
</dbReference>
<dbReference type="InterPro" id="IPR018769">
    <property type="entry name" value="VgrG2_DUF2345"/>
</dbReference>
<keyword evidence="5" id="KW-1185">Reference proteome</keyword>
<dbReference type="NCBIfam" id="TIGR01646">
    <property type="entry name" value="vgr_GE"/>
    <property type="match status" value="1"/>
</dbReference>
<dbReference type="SUPFAM" id="SSF69279">
    <property type="entry name" value="Phage tail proteins"/>
    <property type="match status" value="2"/>
</dbReference>
<keyword evidence="1" id="KW-0175">Coiled coil</keyword>
<feature type="domain" description="Putative type VI secretion system Rhs element associated Vgr" evidence="3">
    <location>
        <begin position="480"/>
        <end position="582"/>
    </location>
</feature>
<feature type="coiled-coil region" evidence="1">
    <location>
        <begin position="575"/>
        <end position="609"/>
    </location>
</feature>
<name>A0A4Q7RDR9_9BURK</name>
<evidence type="ECO:0000259" key="2">
    <source>
        <dbReference type="Pfam" id="PF10106"/>
    </source>
</evidence>
<comment type="caution">
    <text evidence="4">The sequence shown here is derived from an EMBL/GenBank/DDBJ whole genome shotgun (WGS) entry which is preliminary data.</text>
</comment>
<dbReference type="Gene3D" id="2.40.50.230">
    <property type="entry name" value="Gp5 N-terminal domain"/>
    <property type="match status" value="1"/>
</dbReference>
<accession>A0A4Q7RDR9</accession>
<dbReference type="AlphaFoldDB" id="A0A4Q7RDR9"/>
<feature type="domain" description="DUF2345" evidence="2">
    <location>
        <begin position="601"/>
        <end position="739"/>
    </location>
</feature>
<dbReference type="InterPro" id="IPR006533">
    <property type="entry name" value="T6SS_Vgr_RhsGE"/>
</dbReference>
<dbReference type="NCBIfam" id="TIGR03361">
    <property type="entry name" value="VI_Rhs_Vgr"/>
    <property type="match status" value="1"/>
</dbReference>
<dbReference type="Pfam" id="PF13296">
    <property type="entry name" value="T6SS_Vgr"/>
    <property type="match status" value="1"/>
</dbReference>
<evidence type="ECO:0000259" key="3">
    <source>
        <dbReference type="Pfam" id="PF13296"/>
    </source>
</evidence>
<dbReference type="OrthoDB" id="1907165at2"/>
<dbReference type="Gene3D" id="3.55.50.10">
    <property type="entry name" value="Baseplate protein-like domains"/>
    <property type="match status" value="1"/>
</dbReference>
<dbReference type="InterPro" id="IPR017847">
    <property type="entry name" value="T6SS_RhsGE_Vgr_subset"/>
</dbReference>
<dbReference type="Proteomes" id="UP000291078">
    <property type="component" value="Unassembled WGS sequence"/>
</dbReference>
<dbReference type="Pfam" id="PF10106">
    <property type="entry name" value="DUF2345"/>
    <property type="match status" value="1"/>
</dbReference>
<reference evidence="4 5" key="1">
    <citation type="journal article" date="2015" name="Stand. Genomic Sci.">
        <title>Genomic Encyclopedia of Bacterial and Archaeal Type Strains, Phase III: the genomes of soil and plant-associated and newly described type strains.</title>
        <authorList>
            <person name="Whitman W.B."/>
            <person name="Woyke T."/>
            <person name="Klenk H.P."/>
            <person name="Zhou Y."/>
            <person name="Lilburn T.G."/>
            <person name="Beck B.J."/>
            <person name="De Vos P."/>
            <person name="Vandamme P."/>
            <person name="Eisen J.A."/>
            <person name="Garrity G."/>
            <person name="Hugenholtz P."/>
            <person name="Kyrpides N.C."/>
        </authorList>
    </citation>
    <scope>NUCLEOTIDE SEQUENCE [LARGE SCALE GENOMIC DNA]</scope>
    <source>
        <strain evidence="4 5">ASC-9842</strain>
    </source>
</reference>
<dbReference type="InterPro" id="IPR028244">
    <property type="entry name" value="T6SS_Rhs_Vgr_dom"/>
</dbReference>
<organism evidence="4 5">
    <name type="scientific">Cupriavidus agavae</name>
    <dbReference type="NCBI Taxonomy" id="1001822"/>
    <lineage>
        <taxon>Bacteria</taxon>
        <taxon>Pseudomonadati</taxon>
        <taxon>Pseudomonadota</taxon>
        <taxon>Betaproteobacteria</taxon>
        <taxon>Burkholderiales</taxon>
        <taxon>Burkholderiaceae</taxon>
        <taxon>Cupriavidus</taxon>
    </lineage>
</organism>
<dbReference type="Gene3D" id="2.30.110.50">
    <property type="match status" value="1"/>
</dbReference>
<protein>
    <submittedName>
        <fullName evidence="4">Type VI secretion system secreted protein VgrG</fullName>
    </submittedName>
</protein>
<dbReference type="EMBL" id="SGXM01000009">
    <property type="protein sequence ID" value="RZT31315.1"/>
    <property type="molecule type" value="Genomic_DNA"/>
</dbReference>
<proteinExistence type="predicted"/>